<keyword evidence="2" id="KW-1185">Reference proteome</keyword>
<evidence type="ECO:0000313" key="1">
    <source>
        <dbReference type="EMBL" id="KAK1353441.1"/>
    </source>
</evidence>
<name>A0AAD8GSU6_9APIA</name>
<gene>
    <name evidence="1" type="ORF">POM88_052576</name>
</gene>
<organism evidence="1 2">
    <name type="scientific">Heracleum sosnowskyi</name>
    <dbReference type="NCBI Taxonomy" id="360622"/>
    <lineage>
        <taxon>Eukaryota</taxon>
        <taxon>Viridiplantae</taxon>
        <taxon>Streptophyta</taxon>
        <taxon>Embryophyta</taxon>
        <taxon>Tracheophyta</taxon>
        <taxon>Spermatophyta</taxon>
        <taxon>Magnoliopsida</taxon>
        <taxon>eudicotyledons</taxon>
        <taxon>Gunneridae</taxon>
        <taxon>Pentapetalae</taxon>
        <taxon>asterids</taxon>
        <taxon>campanulids</taxon>
        <taxon>Apiales</taxon>
        <taxon>Apiaceae</taxon>
        <taxon>Apioideae</taxon>
        <taxon>apioid superclade</taxon>
        <taxon>Tordylieae</taxon>
        <taxon>Tordyliinae</taxon>
        <taxon>Heracleum</taxon>
    </lineage>
</organism>
<dbReference type="EMBL" id="JAUIZM010000013">
    <property type="protein sequence ID" value="KAK1353441.1"/>
    <property type="molecule type" value="Genomic_DNA"/>
</dbReference>
<dbReference type="Proteomes" id="UP001237642">
    <property type="component" value="Unassembled WGS sequence"/>
</dbReference>
<evidence type="ECO:0000313" key="2">
    <source>
        <dbReference type="Proteomes" id="UP001237642"/>
    </source>
</evidence>
<dbReference type="AlphaFoldDB" id="A0AAD8GSU6"/>
<reference evidence="1" key="1">
    <citation type="submission" date="2023-02" db="EMBL/GenBank/DDBJ databases">
        <title>Genome of toxic invasive species Heracleum sosnowskyi carries increased number of genes despite the absence of recent whole-genome duplications.</title>
        <authorList>
            <person name="Schelkunov M."/>
            <person name="Shtratnikova V."/>
            <person name="Makarenko M."/>
            <person name="Klepikova A."/>
            <person name="Omelchenko D."/>
            <person name="Novikova G."/>
            <person name="Obukhova E."/>
            <person name="Bogdanov V."/>
            <person name="Penin A."/>
            <person name="Logacheva M."/>
        </authorList>
    </citation>
    <scope>NUCLEOTIDE SEQUENCE</scope>
    <source>
        <strain evidence="1">Hsosn_3</strain>
        <tissue evidence="1">Leaf</tissue>
    </source>
</reference>
<reference evidence="1" key="2">
    <citation type="submission" date="2023-05" db="EMBL/GenBank/DDBJ databases">
        <authorList>
            <person name="Schelkunov M.I."/>
        </authorList>
    </citation>
    <scope>NUCLEOTIDE SEQUENCE</scope>
    <source>
        <strain evidence="1">Hsosn_3</strain>
        <tissue evidence="1">Leaf</tissue>
    </source>
</reference>
<sequence length="111" mass="12894">MTKSCHSGAKILLLQNLRRQHHLAYPAASNSYHLPASQERPSFFICINRQCACCYGDLQEKQRSTSKGCMLLLTEKQVITMEEKERDEAHLHVLQNNAEVYPYIIMHKEYL</sequence>
<accession>A0AAD8GSU6</accession>
<protein>
    <submittedName>
        <fullName evidence="1">Uncharacterized protein</fullName>
    </submittedName>
</protein>
<comment type="caution">
    <text evidence="1">The sequence shown here is derived from an EMBL/GenBank/DDBJ whole genome shotgun (WGS) entry which is preliminary data.</text>
</comment>
<proteinExistence type="predicted"/>